<dbReference type="GO" id="GO:0007169">
    <property type="term" value="P:cell surface receptor protein tyrosine kinase signaling pathway"/>
    <property type="evidence" value="ECO:0007669"/>
    <property type="project" value="TreeGrafter"/>
</dbReference>
<dbReference type="Pfam" id="PF07714">
    <property type="entry name" value="PK_Tyr_Ser-Thr"/>
    <property type="match status" value="2"/>
</dbReference>
<accession>A0A482WQE4</accession>
<dbReference type="GO" id="GO:0005524">
    <property type="term" value="F:ATP binding"/>
    <property type="evidence" value="ECO:0007669"/>
    <property type="project" value="UniProtKB-UniRule"/>
</dbReference>
<feature type="region of interest" description="Disordered" evidence="4">
    <location>
        <begin position="469"/>
        <end position="498"/>
    </location>
</feature>
<dbReference type="InParanoid" id="A0A482WQE4"/>
<feature type="region of interest" description="Disordered" evidence="4">
    <location>
        <begin position="369"/>
        <end position="388"/>
    </location>
</feature>
<dbReference type="InterPro" id="IPR011009">
    <property type="entry name" value="Kinase-like_dom_sf"/>
</dbReference>
<proteinExistence type="predicted"/>
<keyword evidence="3" id="KW-0067">ATP-binding</keyword>
<dbReference type="Gene3D" id="3.30.200.20">
    <property type="entry name" value="Phosphorylase Kinase, domain 1"/>
    <property type="match status" value="1"/>
</dbReference>
<evidence type="ECO:0000313" key="7">
    <source>
        <dbReference type="Proteomes" id="UP000291343"/>
    </source>
</evidence>
<dbReference type="PRINTS" id="PR00109">
    <property type="entry name" value="TYRKINASE"/>
</dbReference>
<dbReference type="OrthoDB" id="4062651at2759"/>
<dbReference type="SUPFAM" id="SSF56112">
    <property type="entry name" value="Protein kinase-like (PK-like)"/>
    <property type="match status" value="1"/>
</dbReference>
<feature type="binding site" evidence="3">
    <location>
        <position position="61"/>
    </location>
    <ligand>
        <name>ATP</name>
        <dbReference type="ChEBI" id="CHEBI:30616"/>
    </ligand>
</feature>
<gene>
    <name evidence="6" type="ORF">LSTR_LSTR015021</name>
</gene>
<dbReference type="SMART" id="SM00219">
    <property type="entry name" value="TyrKc"/>
    <property type="match status" value="1"/>
</dbReference>
<dbReference type="PROSITE" id="PS00107">
    <property type="entry name" value="PROTEIN_KINASE_ATP"/>
    <property type="match status" value="1"/>
</dbReference>
<dbReference type="InterPro" id="IPR020635">
    <property type="entry name" value="Tyr_kinase_cat_dom"/>
</dbReference>
<dbReference type="PROSITE" id="PS50011">
    <property type="entry name" value="PROTEIN_KINASE_DOM"/>
    <property type="match status" value="1"/>
</dbReference>
<keyword evidence="3" id="KW-0547">Nucleotide-binding</keyword>
<dbReference type="GO" id="GO:0043235">
    <property type="term" value="C:receptor complex"/>
    <property type="evidence" value="ECO:0007669"/>
    <property type="project" value="TreeGrafter"/>
</dbReference>
<dbReference type="InterPro" id="IPR017441">
    <property type="entry name" value="Protein_kinase_ATP_BS"/>
</dbReference>
<comment type="caution">
    <text evidence="6">The sequence shown here is derived from an EMBL/GenBank/DDBJ whole genome shotgun (WGS) entry which is preliminary data.</text>
</comment>
<name>A0A482WQE4_LAOST</name>
<dbReference type="STRING" id="195883.A0A482WQE4"/>
<dbReference type="Gene3D" id="1.10.510.10">
    <property type="entry name" value="Transferase(Phosphotransferase) domain 1"/>
    <property type="match status" value="1"/>
</dbReference>
<dbReference type="CDD" id="cd00192">
    <property type="entry name" value="PTKc"/>
    <property type="match status" value="1"/>
</dbReference>
<feature type="domain" description="Protein kinase" evidence="5">
    <location>
        <begin position="28"/>
        <end position="320"/>
    </location>
</feature>
<organism evidence="6 7">
    <name type="scientific">Laodelphax striatellus</name>
    <name type="common">Small brown planthopper</name>
    <name type="synonym">Delphax striatella</name>
    <dbReference type="NCBI Taxonomy" id="195883"/>
    <lineage>
        <taxon>Eukaryota</taxon>
        <taxon>Metazoa</taxon>
        <taxon>Ecdysozoa</taxon>
        <taxon>Arthropoda</taxon>
        <taxon>Hexapoda</taxon>
        <taxon>Insecta</taxon>
        <taxon>Pterygota</taxon>
        <taxon>Neoptera</taxon>
        <taxon>Paraneoptera</taxon>
        <taxon>Hemiptera</taxon>
        <taxon>Auchenorrhyncha</taxon>
        <taxon>Fulgoroidea</taxon>
        <taxon>Delphacidae</taxon>
        <taxon>Criomorphinae</taxon>
        <taxon>Laodelphax</taxon>
    </lineage>
</organism>
<dbReference type="SMR" id="A0A482WQE4"/>
<dbReference type="InterPro" id="IPR008266">
    <property type="entry name" value="Tyr_kinase_AS"/>
</dbReference>
<dbReference type="EMBL" id="QKKF02028192">
    <property type="protein sequence ID" value="RZF35462.1"/>
    <property type="molecule type" value="Genomic_DNA"/>
</dbReference>
<dbReference type="InterPro" id="IPR001245">
    <property type="entry name" value="Ser-Thr/Tyr_kinase_cat_dom"/>
</dbReference>
<comment type="subcellular location">
    <subcellularLocation>
        <location evidence="1">Membrane</location>
        <topology evidence="1">Single-pass membrane protein</topology>
    </subcellularLocation>
</comment>
<dbReference type="InterPro" id="IPR000719">
    <property type="entry name" value="Prot_kinase_dom"/>
</dbReference>
<sequence length="498" mass="54995">MEFTIKLKKRFGNDISSLDAWELSHSCVVINRVLGEGAFGTVYGGEASIEEDDKWVPVAVKALKAGSSTEDKIDFFSEAETMKRFDHKNIVKLLGVCMKQSPLYTIMEFMLYGDLKTYLLARRHMVNDSVTVEDSDEISSRRLTSMALDIARALSYLAQERYVHRDVASRNCLVGQKIVKLGDFGMTRPMFENDHYKFNRKDCLFGGGGCGSGAGGRRAGMLPVRWMSPESLQDGVFSPASDIWSYGVLLYEIVTFGSFPFGGMSNNEVLHHVKAGHTLEIPKKVKPHLEGLISSCWHHDPKRRPPAAEIVVFLANHPKLITPCLDAPLSAVQIEHSDQITVAQQPPVRNNRSSVGGAIRNRSVTSLLSNGSAAVTSSMQQPHQQPRRSMSWFETMMMKPLPAPDPPDTDDEYVESQYVIAEPAPTPPTRVWPNPADGLQSNGVALGGGGGAAECKYVAMMHVTPMTANQRQQNQVASSYIPKARLLHNEEDEDDDAL</sequence>
<evidence type="ECO:0000256" key="3">
    <source>
        <dbReference type="PROSITE-ProRule" id="PRU10141"/>
    </source>
</evidence>
<protein>
    <recommendedName>
        <fullName evidence="5">Protein kinase domain-containing protein</fullName>
    </recommendedName>
</protein>
<evidence type="ECO:0000313" key="6">
    <source>
        <dbReference type="EMBL" id="RZF35462.1"/>
    </source>
</evidence>
<evidence type="ECO:0000256" key="2">
    <source>
        <dbReference type="ARBA" id="ARBA00051243"/>
    </source>
</evidence>
<dbReference type="Proteomes" id="UP000291343">
    <property type="component" value="Unassembled WGS sequence"/>
</dbReference>
<comment type="catalytic activity">
    <reaction evidence="2">
        <text>L-tyrosyl-[protein] + ATP = O-phospho-L-tyrosyl-[protein] + ADP + H(+)</text>
        <dbReference type="Rhea" id="RHEA:10596"/>
        <dbReference type="Rhea" id="RHEA-COMP:10136"/>
        <dbReference type="Rhea" id="RHEA-COMP:20101"/>
        <dbReference type="ChEBI" id="CHEBI:15378"/>
        <dbReference type="ChEBI" id="CHEBI:30616"/>
        <dbReference type="ChEBI" id="CHEBI:46858"/>
        <dbReference type="ChEBI" id="CHEBI:61978"/>
        <dbReference type="ChEBI" id="CHEBI:456216"/>
        <dbReference type="EC" id="2.7.10.1"/>
    </reaction>
</comment>
<dbReference type="PROSITE" id="PS00109">
    <property type="entry name" value="PROTEIN_KINASE_TYR"/>
    <property type="match status" value="1"/>
</dbReference>
<dbReference type="InterPro" id="IPR050122">
    <property type="entry name" value="RTK"/>
</dbReference>
<evidence type="ECO:0000256" key="1">
    <source>
        <dbReference type="ARBA" id="ARBA00004167"/>
    </source>
</evidence>
<feature type="compositionally biased region" description="Polar residues" evidence="4">
    <location>
        <begin position="469"/>
        <end position="478"/>
    </location>
</feature>
<keyword evidence="7" id="KW-1185">Reference proteome</keyword>
<dbReference type="GO" id="GO:0005886">
    <property type="term" value="C:plasma membrane"/>
    <property type="evidence" value="ECO:0007669"/>
    <property type="project" value="TreeGrafter"/>
</dbReference>
<dbReference type="PANTHER" id="PTHR24416">
    <property type="entry name" value="TYROSINE-PROTEIN KINASE RECEPTOR"/>
    <property type="match status" value="1"/>
</dbReference>
<dbReference type="PANTHER" id="PTHR24416:SF489">
    <property type="entry name" value="PROTEIN KINASE DOMAIN-CONTAINING PROTEIN"/>
    <property type="match status" value="1"/>
</dbReference>
<dbReference type="AlphaFoldDB" id="A0A482WQE4"/>
<evidence type="ECO:0000256" key="4">
    <source>
        <dbReference type="SAM" id="MobiDB-lite"/>
    </source>
</evidence>
<dbReference type="GO" id="GO:0004714">
    <property type="term" value="F:transmembrane receptor protein tyrosine kinase activity"/>
    <property type="evidence" value="ECO:0007669"/>
    <property type="project" value="UniProtKB-EC"/>
</dbReference>
<reference evidence="6 7" key="1">
    <citation type="journal article" date="2017" name="Gigascience">
        <title>Genome sequence of the small brown planthopper, Laodelphax striatellus.</title>
        <authorList>
            <person name="Zhu J."/>
            <person name="Jiang F."/>
            <person name="Wang X."/>
            <person name="Yang P."/>
            <person name="Bao Y."/>
            <person name="Zhao W."/>
            <person name="Wang W."/>
            <person name="Lu H."/>
            <person name="Wang Q."/>
            <person name="Cui N."/>
            <person name="Li J."/>
            <person name="Chen X."/>
            <person name="Luo L."/>
            <person name="Yu J."/>
            <person name="Kang L."/>
            <person name="Cui F."/>
        </authorList>
    </citation>
    <scope>NUCLEOTIDE SEQUENCE [LARGE SCALE GENOMIC DNA]</scope>
    <source>
        <strain evidence="6">Lst14</strain>
    </source>
</reference>
<evidence type="ECO:0000259" key="5">
    <source>
        <dbReference type="PROSITE" id="PS50011"/>
    </source>
</evidence>